<organism evidence="2 3">
    <name type="scientific">Neoasaia chiangmaiensis</name>
    <dbReference type="NCBI Taxonomy" id="320497"/>
    <lineage>
        <taxon>Bacteria</taxon>
        <taxon>Pseudomonadati</taxon>
        <taxon>Pseudomonadota</taxon>
        <taxon>Alphaproteobacteria</taxon>
        <taxon>Acetobacterales</taxon>
        <taxon>Acetobacteraceae</taxon>
        <taxon>Neoasaia</taxon>
    </lineage>
</organism>
<dbReference type="InterPro" id="IPR036928">
    <property type="entry name" value="AS_sf"/>
</dbReference>
<gene>
    <name evidence="2" type="ORF">A0U93_03380</name>
</gene>
<proteinExistence type="predicted"/>
<dbReference type="InterPro" id="IPR023631">
    <property type="entry name" value="Amidase_dom"/>
</dbReference>
<dbReference type="STRING" id="320497.A0U93_03380"/>
<evidence type="ECO:0000313" key="3">
    <source>
        <dbReference type="Proteomes" id="UP000188604"/>
    </source>
</evidence>
<evidence type="ECO:0000313" key="2">
    <source>
        <dbReference type="EMBL" id="AQS89252.1"/>
    </source>
</evidence>
<sequence length="497" mass="52152">MRHRTPAKAAHITAPVAEDTASEQIARVRAGSLTPEALLALYAAQIHRHDPNLHAILGLNRQAESEAASASLAAPLYGLPILIKDNIDTRDFLPTTAGSLALAANLAGRDAVVVDRLRSGGAVVLGKTNLSEWANFRSDHASSGWSAVGGLTLNPWDTTRSACGSSAGSAVAVAAGFAGAAIGTETDGSITCPAATNGIVGLKPTVGLVSRTGIVPISPAQDTAGPMTRDVRDAALLLSVMAGSDPADPATHDADRHRTDYTQVLQSNGLRGARIGVLRFASGTDPAVHALFDRTLATLRAQGAILIDIPAFDRKNLDALEMAAMLSEFRDSVNAYLAHTPPRVKTRTLADLVVFNRDHAEQEMPWFQQELFERALVAPPRSDAHYLDARNQARQIAGPGGIDALLHRDNLEALIAPTIGPAWSNDLVNGDRPGDGTGAGSLAAIAGYPHLTVPMGQVKGLPIGLSFIGTAWSEGTLLRLGYAFEQARGKWHAPPGF</sequence>
<dbReference type="SUPFAM" id="SSF75304">
    <property type="entry name" value="Amidase signature (AS) enzymes"/>
    <property type="match status" value="1"/>
</dbReference>
<reference evidence="2 3" key="1">
    <citation type="submission" date="2016-03" db="EMBL/GenBank/DDBJ databases">
        <title>Acetic acid bacteria sequencing.</title>
        <authorList>
            <person name="Brandt J."/>
            <person name="Jakob F."/>
            <person name="Vogel R.F."/>
        </authorList>
    </citation>
    <scope>NUCLEOTIDE SEQUENCE [LARGE SCALE GENOMIC DNA]</scope>
    <source>
        <strain evidence="2 3">NBRC 101099</strain>
    </source>
</reference>
<accession>A0A1U9KU30</accession>
<dbReference type="Proteomes" id="UP000188604">
    <property type="component" value="Chromosome"/>
</dbReference>
<dbReference type="KEGG" id="nch:A0U93_03380"/>
<protein>
    <submittedName>
        <fullName evidence="2">Amidase</fullName>
    </submittedName>
</protein>
<keyword evidence="3" id="KW-1185">Reference proteome</keyword>
<feature type="domain" description="Amidase" evidence="1">
    <location>
        <begin position="38"/>
        <end position="478"/>
    </location>
</feature>
<dbReference type="PANTHER" id="PTHR42678:SF34">
    <property type="entry name" value="OS04G0183300 PROTEIN"/>
    <property type="match status" value="1"/>
</dbReference>
<dbReference type="NCBIfam" id="NF006006">
    <property type="entry name" value="PRK08137.1"/>
    <property type="match status" value="1"/>
</dbReference>
<dbReference type="Gene3D" id="3.90.1300.10">
    <property type="entry name" value="Amidase signature (AS) domain"/>
    <property type="match status" value="1"/>
</dbReference>
<dbReference type="Pfam" id="PF01425">
    <property type="entry name" value="Amidase"/>
    <property type="match status" value="1"/>
</dbReference>
<dbReference type="AlphaFoldDB" id="A0A1U9KU30"/>
<name>A0A1U9KU30_9PROT</name>
<dbReference type="OrthoDB" id="8872210at2"/>
<dbReference type="PANTHER" id="PTHR42678">
    <property type="entry name" value="AMIDASE"/>
    <property type="match status" value="1"/>
</dbReference>
<evidence type="ECO:0000259" key="1">
    <source>
        <dbReference type="Pfam" id="PF01425"/>
    </source>
</evidence>
<dbReference type="EMBL" id="CP014691">
    <property type="protein sequence ID" value="AQS89252.1"/>
    <property type="molecule type" value="Genomic_DNA"/>
</dbReference>